<dbReference type="Proteomes" id="UP000032142">
    <property type="component" value="Unassembled WGS sequence"/>
</dbReference>
<accession>A0A0B0MCK7</accession>
<dbReference type="EMBL" id="JRRC01041913">
    <property type="protein sequence ID" value="KHF98514.1"/>
    <property type="molecule type" value="Genomic_DNA"/>
</dbReference>
<evidence type="ECO:0000313" key="2">
    <source>
        <dbReference type="EMBL" id="KHF98514.1"/>
    </source>
</evidence>
<name>A0A0B0MCK7_GOSAR</name>
<keyword evidence="3" id="KW-1185">Reference proteome</keyword>
<proteinExistence type="predicted"/>
<evidence type="ECO:0000313" key="3">
    <source>
        <dbReference type="Proteomes" id="UP000032142"/>
    </source>
</evidence>
<protein>
    <submittedName>
        <fullName evidence="2">Uncharacterized protein</fullName>
    </submittedName>
</protein>
<dbReference type="AlphaFoldDB" id="A0A0B0MCK7"/>
<evidence type="ECO:0000256" key="1">
    <source>
        <dbReference type="SAM" id="MobiDB-lite"/>
    </source>
</evidence>
<organism evidence="2 3">
    <name type="scientific">Gossypium arboreum</name>
    <name type="common">Tree cotton</name>
    <name type="synonym">Gossypium nanking</name>
    <dbReference type="NCBI Taxonomy" id="29729"/>
    <lineage>
        <taxon>Eukaryota</taxon>
        <taxon>Viridiplantae</taxon>
        <taxon>Streptophyta</taxon>
        <taxon>Embryophyta</taxon>
        <taxon>Tracheophyta</taxon>
        <taxon>Spermatophyta</taxon>
        <taxon>Magnoliopsida</taxon>
        <taxon>eudicotyledons</taxon>
        <taxon>Gunneridae</taxon>
        <taxon>Pentapetalae</taxon>
        <taxon>rosids</taxon>
        <taxon>malvids</taxon>
        <taxon>Malvales</taxon>
        <taxon>Malvaceae</taxon>
        <taxon>Malvoideae</taxon>
        <taxon>Gossypium</taxon>
    </lineage>
</organism>
<sequence length="71" mass="7927">MGQSTKLTRPGPPHTGRPHGHVNLEKLEHNSHGYSTRSCHSNRLEHGRVTRACLCRAQVKSNLERATFEGV</sequence>
<feature type="region of interest" description="Disordered" evidence="1">
    <location>
        <begin position="1"/>
        <end position="22"/>
    </location>
</feature>
<comment type="caution">
    <text evidence="2">The sequence shown here is derived from an EMBL/GenBank/DDBJ whole genome shotgun (WGS) entry which is preliminary data.</text>
</comment>
<reference evidence="3" key="1">
    <citation type="submission" date="2014-09" db="EMBL/GenBank/DDBJ databases">
        <authorList>
            <person name="Mudge J."/>
            <person name="Ramaraj T."/>
            <person name="Lindquist I.E."/>
            <person name="Bharti A.K."/>
            <person name="Sundararajan A."/>
            <person name="Cameron C.T."/>
            <person name="Woodward J.E."/>
            <person name="May G.D."/>
            <person name="Brubaker C."/>
            <person name="Broadhvest J."/>
            <person name="Wilkins T.A."/>
        </authorList>
    </citation>
    <scope>NUCLEOTIDE SEQUENCE</scope>
    <source>
        <strain evidence="3">cv. AKA8401</strain>
    </source>
</reference>
<gene>
    <name evidence="2" type="ORF">F383_37843</name>
</gene>